<organismHost>
    <name type="scientific">Emiliania huxleyi</name>
    <name type="common">Coccolithophore</name>
    <name type="synonym">Pontosphaera huxleyi</name>
    <dbReference type="NCBI Taxonomy" id="2903"/>
</organismHost>
<dbReference type="RefSeq" id="YP_293972.1">
    <property type="nucleotide sequence ID" value="NC_007346.1"/>
</dbReference>
<dbReference type="Proteomes" id="UP000000863">
    <property type="component" value="Segment"/>
</dbReference>
<dbReference type="GeneID" id="3654763"/>
<accession>Q4A2R5</accession>
<dbReference type="KEGG" id="vg:3654763"/>
<proteinExistence type="predicted"/>
<dbReference type="EMBL" id="AJ890364">
    <property type="protein sequence ID" value="CAI65641.1"/>
    <property type="molecule type" value="Genomic_DNA"/>
</dbReference>
<protein>
    <submittedName>
        <fullName evidence="1">Uncharacterized protein</fullName>
    </submittedName>
</protein>
<reference evidence="1 2" key="1">
    <citation type="journal article" date="2005" name="Science">
        <title>Complete genome sequence and lytic phase transcription profile of a Coccolithovirus.</title>
        <authorList>
            <person name="Wilson W.H."/>
            <person name="Schroeder D.C."/>
            <person name="Allen M.J."/>
            <person name="Holden M.T.G."/>
            <person name="Parkhill J."/>
            <person name="Barrell B.G."/>
            <person name="Churcher C."/>
            <person name="Hamlin N."/>
            <person name="Mungall K."/>
            <person name="Norbertczak H."/>
            <person name="Quail M.A."/>
            <person name="Price C."/>
            <person name="Rabbinowitsch E."/>
            <person name="Walker D."/>
            <person name="Craigon M."/>
            <person name="Roy D."/>
            <person name="Ghazal P."/>
        </authorList>
    </citation>
    <scope>NUCLEOTIDE SEQUENCE [LARGE SCALE GENOMIC DNA]</scope>
    <source>
        <strain evidence="2">Isolate United Kingdom/English Channel/1999</strain>
    </source>
</reference>
<organism evidence="1 2">
    <name type="scientific">Emiliania huxleyi virus 86 (isolate United Kingdom/English Channel/1999)</name>
    <name type="common">EhV-86</name>
    <dbReference type="NCBI Taxonomy" id="654925"/>
    <lineage>
        <taxon>Viruses</taxon>
        <taxon>Varidnaviria</taxon>
        <taxon>Bamfordvirae</taxon>
        <taxon>Nucleocytoviricota</taxon>
        <taxon>Megaviricetes</taxon>
        <taxon>Algavirales</taxon>
        <taxon>Phycodnaviridae</taxon>
        <taxon>Coccolithovirus</taxon>
        <taxon>Coccolithovirus huxleyi</taxon>
        <taxon>Emiliania huxleyi virus 86</taxon>
    </lineage>
</organism>
<sequence>MSTEQINDQWIINTPAMEVVRTATEYGMSGPDIAALENMLAETGNLVDEYRQAQATNTSVATLAKSQKRMLVQAGKVATSVRTARRATNGNERRRREAVADATAVARYAQDGDRRVEPRIKRSKAKKREVSEMLTDEIGRLTAINSQMHDANYIIPTLNAPGAPGPSFAIETPAQAELRRIDDRIAFVKRQIYDNVKSKRSRADFGLDPYYQVGDDANPFTMNLVHRRRQRMGLMPAPDGSYSVEFPHLLTMEKPSMDVYLKNYPPGSIKDDVSYAMSVSPLQYYLETGVVLPAPMPERSAKKQAKIDRAIARRDAGIGGTTVRRSTPSSFGPLYESKPKYNREFYPDQTNMDKFHVTKPEQDIEQELDARLRGVGQTLYNKQGMLSRVQAFDTL</sequence>
<evidence type="ECO:0000313" key="2">
    <source>
        <dbReference type="Proteomes" id="UP000000863"/>
    </source>
</evidence>
<name>Q4A2R5_EHV8U</name>
<keyword evidence="2" id="KW-1185">Reference proteome</keyword>
<evidence type="ECO:0000313" key="1">
    <source>
        <dbReference type="EMBL" id="CAI65641.1"/>
    </source>
</evidence>
<gene>
    <name evidence="1" type="ORF">EhV217</name>
</gene>